<keyword evidence="1" id="KW-0175">Coiled coil</keyword>
<dbReference type="AlphaFoldDB" id="A0A9W8U6P2"/>
<accession>A0A9W8U6P2</accession>
<evidence type="ECO:0000256" key="2">
    <source>
        <dbReference type="SAM" id="MobiDB-lite"/>
    </source>
</evidence>
<feature type="domain" description="Nucleoside phosphorylase" evidence="3">
    <location>
        <begin position="226"/>
        <end position="294"/>
    </location>
</feature>
<dbReference type="GO" id="GO:0003824">
    <property type="term" value="F:catalytic activity"/>
    <property type="evidence" value="ECO:0007669"/>
    <property type="project" value="InterPro"/>
</dbReference>
<evidence type="ECO:0000313" key="4">
    <source>
        <dbReference type="EMBL" id="KAJ4009613.1"/>
    </source>
</evidence>
<dbReference type="SUPFAM" id="SSF53167">
    <property type="entry name" value="Purine and uridine phosphorylases"/>
    <property type="match status" value="1"/>
</dbReference>
<feature type="compositionally biased region" description="Basic and acidic residues" evidence="2">
    <location>
        <begin position="652"/>
        <end position="675"/>
    </location>
</feature>
<feature type="compositionally biased region" description="Low complexity" evidence="2">
    <location>
        <begin position="627"/>
        <end position="640"/>
    </location>
</feature>
<dbReference type="Pfam" id="PF01048">
    <property type="entry name" value="PNP_UDP_1"/>
    <property type="match status" value="1"/>
</dbReference>
<sequence>MTTPIPPDTQLSDFRIGWVCIVKTEYCAALDVLDEKWSLDHDSSFGPESNTASDYELGRIGDHNVVINVPHRVKGGLLHAAEITSQMKSNFPYIRFILLVGIGGGAPAFPRNDIRLGDVVFGELVIPYKKGKELDDGFEIDPERLEPPQQLLTALTRLEARLDDEDPLEDTLDRIASKTARKKERYRRPADDCLLDSAVLHQGHFCECLHPGLTNSPRLISRQARPSTDHIKIHRGIIGSADQVLKSAQERDRLSREKNILCFEMEAAAVMRSTKCITIRGIADYADGHKNDDWHSYAALAAAVCDKKLLVALRPETVRGTGITISLEEFAVRFKDVTARINTKLGSKEKNAQDAFNNTEEAIDLHEDQTKLFTDFTLSQKVKDPQMKDMLESSQQVLQQQLEMLQEQVKRQRKENKNSDYVTREDWNSLKEKVEERKKHTKNEHLGFAQQYVEWAGRVIDWIVHLKRNSSHAPVTEQPEGVSHSSRSSTPNKPRKWDKWIKYVPGKRRDQSDPESTSPSPSQPDELIADMTQNQPSSETARSSADIAAHERRLEKGHDESKHKTPSPLLGTPPNQPNGVPIPPTHSPPPTPSRPKPAPSPKPGHLRSPSPGKNNRPPPTPVPSTQPSPTGGSSGSKSQSFKNLQEPQGTYQDRDSRLSFDEKMKRFQRGNNKDS</sequence>
<evidence type="ECO:0000256" key="1">
    <source>
        <dbReference type="SAM" id="Coils"/>
    </source>
</evidence>
<feature type="coiled-coil region" evidence="1">
    <location>
        <begin position="349"/>
        <end position="444"/>
    </location>
</feature>
<dbReference type="EMBL" id="JAPDHF010000013">
    <property type="protein sequence ID" value="KAJ4009613.1"/>
    <property type="molecule type" value="Genomic_DNA"/>
</dbReference>
<feature type="compositionally biased region" description="Basic and acidic residues" evidence="2">
    <location>
        <begin position="495"/>
        <end position="512"/>
    </location>
</feature>
<feature type="compositionally biased region" description="Pro residues" evidence="2">
    <location>
        <begin position="574"/>
        <end position="602"/>
    </location>
</feature>
<dbReference type="PANTHER" id="PTHR46082:SF6">
    <property type="entry name" value="AAA+ ATPASE DOMAIN-CONTAINING PROTEIN-RELATED"/>
    <property type="match status" value="1"/>
</dbReference>
<dbReference type="PANTHER" id="PTHR46082">
    <property type="entry name" value="ATP/GTP-BINDING PROTEIN-RELATED"/>
    <property type="match status" value="1"/>
</dbReference>
<evidence type="ECO:0000313" key="5">
    <source>
        <dbReference type="Proteomes" id="UP001152130"/>
    </source>
</evidence>
<feature type="compositionally biased region" description="Polar residues" evidence="2">
    <location>
        <begin position="483"/>
        <end position="492"/>
    </location>
</feature>
<comment type="caution">
    <text evidence="4">The sequence shown here is derived from an EMBL/GenBank/DDBJ whole genome shotgun (WGS) entry which is preliminary data.</text>
</comment>
<dbReference type="Proteomes" id="UP001152130">
    <property type="component" value="Unassembled WGS sequence"/>
</dbReference>
<feature type="compositionally biased region" description="Basic and acidic residues" evidence="2">
    <location>
        <begin position="548"/>
        <end position="563"/>
    </location>
</feature>
<dbReference type="GO" id="GO:0009116">
    <property type="term" value="P:nucleoside metabolic process"/>
    <property type="evidence" value="ECO:0007669"/>
    <property type="project" value="InterPro"/>
</dbReference>
<dbReference type="OrthoDB" id="1577640at2759"/>
<dbReference type="InterPro" id="IPR000845">
    <property type="entry name" value="Nucleoside_phosphorylase_d"/>
</dbReference>
<organism evidence="4 5">
    <name type="scientific">Fusarium irregulare</name>
    <dbReference type="NCBI Taxonomy" id="2494466"/>
    <lineage>
        <taxon>Eukaryota</taxon>
        <taxon>Fungi</taxon>
        <taxon>Dikarya</taxon>
        <taxon>Ascomycota</taxon>
        <taxon>Pezizomycotina</taxon>
        <taxon>Sordariomycetes</taxon>
        <taxon>Hypocreomycetidae</taxon>
        <taxon>Hypocreales</taxon>
        <taxon>Nectriaceae</taxon>
        <taxon>Fusarium</taxon>
        <taxon>Fusarium incarnatum-equiseti species complex</taxon>
    </lineage>
</organism>
<name>A0A9W8U6P2_9HYPO</name>
<reference evidence="4" key="1">
    <citation type="submission" date="2022-10" db="EMBL/GenBank/DDBJ databases">
        <title>Fusarium specimens isolated from Avocado Roots.</title>
        <authorList>
            <person name="Stajich J."/>
            <person name="Roper C."/>
            <person name="Heimlech-Rivalta G."/>
        </authorList>
    </citation>
    <scope>NUCLEOTIDE SEQUENCE</scope>
    <source>
        <strain evidence="4">CF00143</strain>
    </source>
</reference>
<feature type="compositionally biased region" description="Polar residues" evidence="2">
    <location>
        <begin position="641"/>
        <end position="651"/>
    </location>
</feature>
<dbReference type="InterPro" id="IPR035994">
    <property type="entry name" value="Nucleoside_phosphorylase_sf"/>
</dbReference>
<evidence type="ECO:0000259" key="3">
    <source>
        <dbReference type="Pfam" id="PF01048"/>
    </source>
</evidence>
<feature type="compositionally biased region" description="Pro residues" evidence="2">
    <location>
        <begin position="616"/>
        <end position="626"/>
    </location>
</feature>
<protein>
    <recommendedName>
        <fullName evidence="3">Nucleoside phosphorylase domain-containing protein</fullName>
    </recommendedName>
</protein>
<dbReference type="Gene3D" id="3.40.50.1580">
    <property type="entry name" value="Nucleoside phosphorylase domain"/>
    <property type="match status" value="1"/>
</dbReference>
<feature type="region of interest" description="Disordered" evidence="2">
    <location>
        <begin position="473"/>
        <end position="675"/>
    </location>
</feature>
<keyword evidence="5" id="KW-1185">Reference proteome</keyword>
<gene>
    <name evidence="4" type="ORF">NW766_008733</name>
</gene>
<proteinExistence type="predicted"/>
<dbReference type="InterPro" id="IPR053137">
    <property type="entry name" value="NLR-like"/>
</dbReference>
<feature type="compositionally biased region" description="Polar residues" evidence="2">
    <location>
        <begin position="531"/>
        <end position="543"/>
    </location>
</feature>